<proteinExistence type="predicted"/>
<accession>A0A6J7GG99</accession>
<feature type="compositionally biased region" description="Low complexity" evidence="1">
    <location>
        <begin position="379"/>
        <end position="393"/>
    </location>
</feature>
<gene>
    <name evidence="2" type="ORF">UFOPK3609_00547</name>
</gene>
<dbReference type="AlphaFoldDB" id="A0A6J7GG99"/>
<feature type="compositionally biased region" description="Low complexity" evidence="1">
    <location>
        <begin position="126"/>
        <end position="145"/>
    </location>
</feature>
<evidence type="ECO:0000313" key="2">
    <source>
        <dbReference type="EMBL" id="CAB4906024.1"/>
    </source>
</evidence>
<feature type="compositionally biased region" description="Basic and acidic residues" evidence="1">
    <location>
        <begin position="437"/>
        <end position="453"/>
    </location>
</feature>
<sequence>MVPGGRRRPGVPGRAVPQQLHRRLGDPGPVRAPAVPAARGQRGRGGEDVAALVDRRRRAHRPQQRPQDDGEHRGGRERRPGTAAQGQQGARDQHQQDAAEDQGGTGVVPVRQHHRPGPRRGGDQAGGQHPAAGGASPPQLGAADGDQGGGGRGQLDGVVAVLDALHHAEDAGGDHQPAAPQQQGTAHPVGAGDARGEQQSGDQRRHRQRQVPARLVPAGPQQPPDARRALVQPAAAGGLVPVQPAQPVVAERQAQRAVVGGAAHPRPVGPRHQGDGQHPPAGRADQRGPGRHQLADPAPQPGRPGDQVGPGQTGQHEERLQRLGQEGQADERAGQQQPAGAAVLDRPAHRPRGQHAQQGEQRIGVVVAEHQRRHRGDGQQRAGQHARPGAQHAAHGRRQHRDRQHPHQRLGQQHRPAGQAEQPDRQAHHPQRGRGLVHGDRARCVRGAEEPGRPARGAGLCGTGVEGVSPAGPGQRHGVQPRRPGEQRGQGHLVRTRTAARAGRVGSSRGGGRGRGVQQGHGCGSCGRWLATSSAPAVDLPPVHRPGGVQPAHS</sequence>
<feature type="region of interest" description="Disordered" evidence="1">
    <location>
        <begin position="248"/>
        <end position="530"/>
    </location>
</feature>
<feature type="compositionally biased region" description="Low complexity" evidence="1">
    <location>
        <begin position="248"/>
        <end position="259"/>
    </location>
</feature>
<feature type="region of interest" description="Disordered" evidence="1">
    <location>
        <begin position="535"/>
        <end position="554"/>
    </location>
</feature>
<organism evidence="2">
    <name type="scientific">freshwater metagenome</name>
    <dbReference type="NCBI Taxonomy" id="449393"/>
    <lineage>
        <taxon>unclassified sequences</taxon>
        <taxon>metagenomes</taxon>
        <taxon>ecological metagenomes</taxon>
    </lineage>
</organism>
<feature type="compositionally biased region" description="Basic and acidic residues" evidence="1">
    <location>
        <begin position="164"/>
        <end position="173"/>
    </location>
</feature>
<protein>
    <submittedName>
        <fullName evidence="2">Unannotated protein</fullName>
    </submittedName>
</protein>
<feature type="compositionally biased region" description="Low complexity" evidence="1">
    <location>
        <begin position="27"/>
        <end position="40"/>
    </location>
</feature>
<dbReference type="EMBL" id="CAFBMQ010000059">
    <property type="protein sequence ID" value="CAB4906024.1"/>
    <property type="molecule type" value="Genomic_DNA"/>
</dbReference>
<feature type="region of interest" description="Disordered" evidence="1">
    <location>
        <begin position="1"/>
        <end position="232"/>
    </location>
</feature>
<reference evidence="2" key="1">
    <citation type="submission" date="2020-05" db="EMBL/GenBank/DDBJ databases">
        <authorList>
            <person name="Chiriac C."/>
            <person name="Salcher M."/>
            <person name="Ghai R."/>
            <person name="Kavagutti S V."/>
        </authorList>
    </citation>
    <scope>NUCLEOTIDE SEQUENCE</scope>
</reference>
<name>A0A6J7GG99_9ZZZZ</name>
<feature type="compositionally biased region" description="Gly residues" evidence="1">
    <location>
        <begin position="508"/>
        <end position="525"/>
    </location>
</feature>
<evidence type="ECO:0000256" key="1">
    <source>
        <dbReference type="SAM" id="MobiDB-lite"/>
    </source>
</evidence>
<feature type="compositionally biased region" description="Basic residues" evidence="1">
    <location>
        <begin position="394"/>
        <end position="408"/>
    </location>
</feature>
<feature type="compositionally biased region" description="Basic and acidic residues" evidence="1">
    <location>
        <begin position="66"/>
        <end position="80"/>
    </location>
</feature>
<feature type="compositionally biased region" description="Low complexity" evidence="1">
    <location>
        <begin position="81"/>
        <end position="90"/>
    </location>
</feature>
<feature type="compositionally biased region" description="Low complexity" evidence="1">
    <location>
        <begin position="496"/>
        <end position="507"/>
    </location>
</feature>